<protein>
    <submittedName>
        <fullName evidence="5">Calcium-binding protein</fullName>
    </submittedName>
</protein>
<dbReference type="EMBL" id="PGFZ01000039">
    <property type="protein sequence ID" value="POZ49634.1"/>
    <property type="molecule type" value="Genomic_DNA"/>
</dbReference>
<dbReference type="PROSITE" id="PS50234">
    <property type="entry name" value="VWFA"/>
    <property type="match status" value="1"/>
</dbReference>
<dbReference type="RefSeq" id="WP_146054730.1">
    <property type="nucleotide sequence ID" value="NZ_PGFZ01000039.1"/>
</dbReference>
<feature type="domain" description="VWFA" evidence="4">
    <location>
        <begin position="485"/>
        <end position="681"/>
    </location>
</feature>
<dbReference type="SUPFAM" id="SSF51120">
    <property type="entry name" value="beta-Roll"/>
    <property type="match status" value="3"/>
</dbReference>
<dbReference type="InterPro" id="IPR002035">
    <property type="entry name" value="VWF_A"/>
</dbReference>
<comment type="subcellular location">
    <subcellularLocation>
        <location evidence="1">Secreted</location>
    </subcellularLocation>
</comment>
<dbReference type="SUPFAM" id="SSF141072">
    <property type="entry name" value="CalX-like"/>
    <property type="match status" value="1"/>
</dbReference>
<dbReference type="InterPro" id="IPR001343">
    <property type="entry name" value="Hemolysn_Ca-bd"/>
</dbReference>
<sequence>MATLTDIRNYIWDIQANGSINDGSNDAFDTAFVLDGFSSTTQTYEDSNREVVMASNASGDIDVTRKVYVPDSGTVGYARFLEIVTNTGSVATTYNLVIRGNLGSDSSTSIIATSSGDGSFTTADHWLVTDDSTDNGGDPAVAQVFGGHNGLAPTAVYGVNGDDDISYSFLLHLAPGETKIIMHFGVQAATRAEAQTVAAYLSSGAQDIFAGMSAAELQQLANFSYTPPVSNFAITSSTGLVQDEGNGHNGSFTFTVTRSGNLSQAGSVHYTISGSGLHQAAGSDFVGGVLPSGIINFAANQQTQVVTLQIAGDAIRESDETFSVVIDNAVGGAVNQAANSATGTIVNDDPLLVNLTQKDDFFQGTADHELIQGLGGDDVIYGQDGNDSLLGGKGDDSLNGGSGNDILQGGIGDDLLNGGDGNDILYSTSASGAQSDTSTVSNQVIVPSSGLNLSISLTAPDFTDTGSAVVDGLLSRSGGQSGNVNIAYVIDVSGSMQSVFQGTTVGDLNGDGYSNTILDAAIASFESLTNSLMQTGFSSSQITLIPFSSSATTTFNNGMSTDANNNGRLDIIDSLRSLNLGGGTNYTVALDEAVSFFNNRAGLNYVFFISDGQPNEGGSYSTQVQTLINPSGINASIRAIGLGASSDLPALDLVDDNTVNNSAIRVNDTASLTAGLIAPSVQLSDIARVELYRNGTLLTTIQPSQLVSTPLGLRFTSTVSGLDLSDNSVIAKVIATDNAHTFVSVEQSISTKAGDNRLFGGSGNDTLVSGSGDDEINGGSDVDTVSYASFTKAVNVNLSLSDWQNTGGAGVDKLSLIENITGGSNNDTLTGNGAANVLNGGAGADRLTGGLGNDLYIVDNAGDIVTETSTLATEIDTVSSSISYTLGGNVENLTLSGTAAINGTGNGLNNVLIGNGAANVLNGGAGADRLTGGLGADVFKFILETDTGTLSTTRDTITDFNHTQGDKIDVSSIDANTALAGNSAFSVLRVGGAFLGTFTQVGELYFDQLAHILYGNNDADSSADFSMQITGVSSLVVADVVM</sequence>
<dbReference type="AlphaFoldDB" id="A0A2S5CFQ2"/>
<dbReference type="InterPro" id="IPR036465">
    <property type="entry name" value="vWFA_dom_sf"/>
</dbReference>
<organism evidence="5 6">
    <name type="scientific">Methylovulum psychrotolerans</name>
    <dbReference type="NCBI Taxonomy" id="1704499"/>
    <lineage>
        <taxon>Bacteria</taxon>
        <taxon>Pseudomonadati</taxon>
        <taxon>Pseudomonadota</taxon>
        <taxon>Gammaproteobacteria</taxon>
        <taxon>Methylococcales</taxon>
        <taxon>Methylococcaceae</taxon>
        <taxon>Methylovulum</taxon>
    </lineage>
</organism>
<dbReference type="Gene3D" id="2.150.10.10">
    <property type="entry name" value="Serralysin-like metalloprotease, C-terminal"/>
    <property type="match status" value="2"/>
</dbReference>
<dbReference type="Gene3D" id="3.40.50.410">
    <property type="entry name" value="von Willebrand factor, type A domain"/>
    <property type="match status" value="1"/>
</dbReference>
<dbReference type="InterPro" id="IPR050557">
    <property type="entry name" value="RTX_toxin/Mannuronan_C5-epim"/>
</dbReference>
<dbReference type="GO" id="GO:0005576">
    <property type="term" value="C:extracellular region"/>
    <property type="evidence" value="ECO:0007669"/>
    <property type="project" value="UniProtKB-SubCell"/>
</dbReference>
<accession>A0A2S5CFQ2</accession>
<dbReference type="PANTHER" id="PTHR38340">
    <property type="entry name" value="S-LAYER PROTEIN"/>
    <property type="match status" value="1"/>
</dbReference>
<reference evidence="5 6" key="1">
    <citation type="submission" date="2017-11" db="EMBL/GenBank/DDBJ databases">
        <title>Draft Genome Sequence of Methylobacter psychrotolerans Sph1T, an Obligate Methanotroph from Low-Temperature Environments.</title>
        <authorList>
            <person name="Oshkin I.Y."/>
            <person name="Miroshnikov K."/>
            <person name="Belova S.E."/>
            <person name="Korzhenkov A."/>
            <person name="Toshchakov S.V."/>
            <person name="Dedysh S.N."/>
        </authorList>
    </citation>
    <scope>NUCLEOTIDE SEQUENCE [LARGE SCALE GENOMIC DNA]</scope>
    <source>
        <strain evidence="5 6">Sph1</strain>
    </source>
</reference>
<dbReference type="PROSITE" id="PS00330">
    <property type="entry name" value="HEMOLYSIN_CALCIUM"/>
    <property type="match status" value="3"/>
</dbReference>
<dbReference type="SMART" id="SM00327">
    <property type="entry name" value="VWA"/>
    <property type="match status" value="1"/>
</dbReference>
<evidence type="ECO:0000256" key="2">
    <source>
        <dbReference type="ARBA" id="ARBA00022525"/>
    </source>
</evidence>
<dbReference type="Pfam" id="PF00353">
    <property type="entry name" value="HemolysinCabind"/>
    <property type="match status" value="5"/>
</dbReference>
<evidence type="ECO:0000313" key="5">
    <source>
        <dbReference type="EMBL" id="POZ49634.1"/>
    </source>
</evidence>
<comment type="caution">
    <text evidence="5">The sequence shown here is derived from an EMBL/GenBank/DDBJ whole genome shotgun (WGS) entry which is preliminary data.</text>
</comment>
<evidence type="ECO:0000313" key="6">
    <source>
        <dbReference type="Proteomes" id="UP000237423"/>
    </source>
</evidence>
<dbReference type="GO" id="GO:0005509">
    <property type="term" value="F:calcium ion binding"/>
    <property type="evidence" value="ECO:0007669"/>
    <property type="project" value="InterPro"/>
</dbReference>
<dbReference type="Proteomes" id="UP000237423">
    <property type="component" value="Unassembled WGS sequence"/>
</dbReference>
<evidence type="ECO:0000256" key="1">
    <source>
        <dbReference type="ARBA" id="ARBA00004613"/>
    </source>
</evidence>
<evidence type="ECO:0000256" key="3">
    <source>
        <dbReference type="ARBA" id="ARBA00022837"/>
    </source>
</evidence>
<evidence type="ECO:0000259" key="4">
    <source>
        <dbReference type="PROSITE" id="PS50234"/>
    </source>
</evidence>
<dbReference type="PANTHER" id="PTHR38340:SF1">
    <property type="entry name" value="S-LAYER PROTEIN"/>
    <property type="match status" value="1"/>
</dbReference>
<dbReference type="PRINTS" id="PR00313">
    <property type="entry name" value="CABNDNGRPT"/>
</dbReference>
<dbReference type="InterPro" id="IPR038081">
    <property type="entry name" value="CalX-like_sf"/>
</dbReference>
<dbReference type="SUPFAM" id="SSF53300">
    <property type="entry name" value="vWA-like"/>
    <property type="match status" value="1"/>
</dbReference>
<proteinExistence type="predicted"/>
<dbReference type="InterPro" id="IPR018511">
    <property type="entry name" value="Hemolysin-typ_Ca-bd_CS"/>
</dbReference>
<dbReference type="CDD" id="cd00198">
    <property type="entry name" value="vWFA"/>
    <property type="match status" value="1"/>
</dbReference>
<gene>
    <name evidence="5" type="ORF">AADEFJLK_04596</name>
</gene>
<name>A0A2S5CFQ2_9GAMM</name>
<keyword evidence="2" id="KW-0964">Secreted</keyword>
<keyword evidence="3" id="KW-0106">Calcium</keyword>
<dbReference type="Gene3D" id="2.60.40.2030">
    <property type="match status" value="1"/>
</dbReference>
<dbReference type="InterPro" id="IPR011049">
    <property type="entry name" value="Serralysin-like_metalloprot_C"/>
</dbReference>
<dbReference type="Pfam" id="PF13519">
    <property type="entry name" value="VWA_2"/>
    <property type="match status" value="1"/>
</dbReference>